<evidence type="ECO:0000259" key="2">
    <source>
        <dbReference type="Pfam" id="PF14111"/>
    </source>
</evidence>
<dbReference type="PANTHER" id="PTHR31286">
    <property type="entry name" value="GLYCINE-RICH CELL WALL STRUCTURAL PROTEIN 1.8-LIKE"/>
    <property type="match status" value="1"/>
</dbReference>
<evidence type="ECO:0000256" key="1">
    <source>
        <dbReference type="SAM" id="MobiDB-lite"/>
    </source>
</evidence>
<feature type="region of interest" description="Disordered" evidence="1">
    <location>
        <begin position="378"/>
        <end position="409"/>
    </location>
</feature>
<evidence type="ECO:0000313" key="3">
    <source>
        <dbReference type="EMBL" id="GAA0160853.1"/>
    </source>
</evidence>
<evidence type="ECO:0000313" key="4">
    <source>
        <dbReference type="Proteomes" id="UP001454036"/>
    </source>
</evidence>
<feature type="domain" description="DUF4283" evidence="2">
    <location>
        <begin position="74"/>
        <end position="155"/>
    </location>
</feature>
<dbReference type="InterPro" id="IPR025558">
    <property type="entry name" value="DUF4283"/>
</dbReference>
<gene>
    <name evidence="3" type="ORF">LIER_17310</name>
</gene>
<dbReference type="AlphaFoldDB" id="A0AAV3QB97"/>
<dbReference type="InterPro" id="IPR040256">
    <property type="entry name" value="At4g02000-like"/>
</dbReference>
<organism evidence="3 4">
    <name type="scientific">Lithospermum erythrorhizon</name>
    <name type="common">Purple gromwell</name>
    <name type="synonym">Lithospermum officinale var. erythrorhizon</name>
    <dbReference type="NCBI Taxonomy" id="34254"/>
    <lineage>
        <taxon>Eukaryota</taxon>
        <taxon>Viridiplantae</taxon>
        <taxon>Streptophyta</taxon>
        <taxon>Embryophyta</taxon>
        <taxon>Tracheophyta</taxon>
        <taxon>Spermatophyta</taxon>
        <taxon>Magnoliopsida</taxon>
        <taxon>eudicotyledons</taxon>
        <taxon>Gunneridae</taxon>
        <taxon>Pentapetalae</taxon>
        <taxon>asterids</taxon>
        <taxon>lamiids</taxon>
        <taxon>Boraginales</taxon>
        <taxon>Boraginaceae</taxon>
        <taxon>Boraginoideae</taxon>
        <taxon>Lithospermeae</taxon>
        <taxon>Lithospermum</taxon>
    </lineage>
</organism>
<comment type="caution">
    <text evidence="3">The sequence shown here is derived from an EMBL/GenBank/DDBJ whole genome shotgun (WGS) entry which is preliminary data.</text>
</comment>
<accession>A0AAV3QB97</accession>
<dbReference type="EMBL" id="BAABME010004012">
    <property type="protein sequence ID" value="GAA0160853.1"/>
    <property type="molecule type" value="Genomic_DNA"/>
</dbReference>
<dbReference type="PANTHER" id="PTHR31286:SF180">
    <property type="entry name" value="OS10G0362600 PROTEIN"/>
    <property type="match status" value="1"/>
</dbReference>
<feature type="region of interest" description="Disordered" evidence="1">
    <location>
        <begin position="275"/>
        <end position="303"/>
    </location>
</feature>
<protein>
    <recommendedName>
        <fullName evidence="2">DUF4283 domain-containing protein</fullName>
    </recommendedName>
</protein>
<dbReference type="Pfam" id="PF14111">
    <property type="entry name" value="DUF4283"/>
    <property type="match status" value="1"/>
</dbReference>
<sequence length="422" mass="47754">MADNPIDSSGIQPNTKPSFAQLLRSTIEVPQDMVGKDTSSYASQPPMPELKPTSMKDGNPSVVFKVSDKHKYINKMKHVLIGKFSHGRPAIGLIKEFFVGLKLKGEYNVSLYDTKHLFIECSLMEDFTRLWMRITWYVKGFAMRMFKWTPEFNPHKESPLSPVWAHFDGLPLYLFDHEALLSIANSIGSPLRIDHNNINRVKLGQASVCVALDMSRPIKDKVWIAFEDEDLEEIVEGFWQPVTYDSYPAYCSGCCHLGHAMEACKRKVEDPLGNDSNTNLVGDVDKKTQPENTGNKVQNKHQFRRVPRKQVYRKVVKPQQGTGSEAENQVETTKAWAARVFLNEKDESITKVQNSFAALEWEEESPLQYNSNPVSYGAPLQAKSALPSPTKINKEPHLQGPLEDNIEGEVVIEKEGDLPIYE</sequence>
<keyword evidence="4" id="KW-1185">Reference proteome</keyword>
<dbReference type="Proteomes" id="UP001454036">
    <property type="component" value="Unassembled WGS sequence"/>
</dbReference>
<name>A0AAV3QB97_LITER</name>
<feature type="region of interest" description="Disordered" evidence="1">
    <location>
        <begin position="35"/>
        <end position="54"/>
    </location>
</feature>
<proteinExistence type="predicted"/>
<reference evidence="3 4" key="1">
    <citation type="submission" date="2024-01" db="EMBL/GenBank/DDBJ databases">
        <title>The complete chloroplast genome sequence of Lithospermum erythrorhizon: insights into the phylogenetic relationship among Boraginaceae species and the maternal lineages of purple gromwells.</title>
        <authorList>
            <person name="Okada T."/>
            <person name="Watanabe K."/>
        </authorList>
    </citation>
    <scope>NUCLEOTIDE SEQUENCE [LARGE SCALE GENOMIC DNA]</scope>
</reference>